<evidence type="ECO:0000256" key="14">
    <source>
        <dbReference type="ARBA" id="ARBA00049744"/>
    </source>
</evidence>
<dbReference type="Pfam" id="PF00732">
    <property type="entry name" value="GMC_oxred_N"/>
    <property type="match status" value="1"/>
</dbReference>
<accession>A0A5M3XWN9</accession>
<keyword evidence="6" id="KW-0560">Oxidoreductase</keyword>
<evidence type="ECO:0000313" key="19">
    <source>
        <dbReference type="Proteomes" id="UP000377595"/>
    </source>
</evidence>
<dbReference type="RefSeq" id="WP_155348650.1">
    <property type="nucleotide sequence ID" value="NZ_BAAAHM010000009.1"/>
</dbReference>
<dbReference type="InterPro" id="IPR000172">
    <property type="entry name" value="GMC_OxRdtase_N"/>
</dbReference>
<dbReference type="EMBL" id="BLAF01000044">
    <property type="protein sequence ID" value="GES23783.1"/>
    <property type="molecule type" value="Genomic_DNA"/>
</dbReference>
<evidence type="ECO:0000256" key="3">
    <source>
        <dbReference type="ARBA" id="ARBA00022548"/>
    </source>
</evidence>
<evidence type="ECO:0000259" key="16">
    <source>
        <dbReference type="Pfam" id="PF00732"/>
    </source>
</evidence>
<dbReference type="GO" id="GO:0008203">
    <property type="term" value="P:cholesterol metabolic process"/>
    <property type="evidence" value="ECO:0007669"/>
    <property type="project" value="UniProtKB-KW"/>
</dbReference>
<dbReference type="GO" id="GO:0004769">
    <property type="term" value="F:steroid Delta-isomerase activity"/>
    <property type="evidence" value="ECO:0007669"/>
    <property type="project" value="UniProtKB-EC"/>
</dbReference>
<dbReference type="GO" id="GO:0016995">
    <property type="term" value="F:cholesterol oxidase activity"/>
    <property type="evidence" value="ECO:0007669"/>
    <property type="project" value="UniProtKB-EC"/>
</dbReference>
<evidence type="ECO:0000256" key="8">
    <source>
        <dbReference type="ARBA" id="ARBA00023166"/>
    </source>
</evidence>
<dbReference type="SUPFAM" id="SSF51905">
    <property type="entry name" value="FAD/NAD(P)-binding domain"/>
    <property type="match status" value="1"/>
</dbReference>
<dbReference type="Proteomes" id="UP000377595">
    <property type="component" value="Unassembled WGS sequence"/>
</dbReference>
<feature type="domain" description="Glucose-methanol-choline oxidoreductase N-terminal" evidence="16">
    <location>
        <begin position="71"/>
        <end position="274"/>
    </location>
</feature>
<keyword evidence="5" id="KW-0274">FAD</keyword>
<dbReference type="Gene3D" id="3.50.50.60">
    <property type="entry name" value="FAD/NAD(P)-binding domain"/>
    <property type="match status" value="4"/>
</dbReference>
<protein>
    <recommendedName>
        <fullName evidence="14">Cholesterol oxidase</fullName>
        <ecNumber evidence="13">1.1.3.6</ecNumber>
        <ecNumber evidence="11">5.3.3.1</ecNumber>
    </recommendedName>
    <alternativeName>
        <fullName evidence="15">Cholesterol isomerase</fullName>
    </alternativeName>
</protein>
<dbReference type="PANTHER" id="PTHR47470">
    <property type="entry name" value="CHOLESTEROL OXIDASE"/>
    <property type="match status" value="1"/>
</dbReference>
<evidence type="ECO:0000259" key="17">
    <source>
        <dbReference type="Pfam" id="PF05199"/>
    </source>
</evidence>
<gene>
    <name evidence="18" type="ORF">Aple_066820</name>
</gene>
<evidence type="ECO:0000313" key="18">
    <source>
        <dbReference type="EMBL" id="GES23783.1"/>
    </source>
</evidence>
<keyword evidence="9" id="KW-0753">Steroid metabolism</keyword>
<dbReference type="PANTHER" id="PTHR47470:SF1">
    <property type="entry name" value="FAD-DEPENDENT OXIDOREDUCTASE 2 FAD BINDING DOMAIN-CONTAINING PROTEIN"/>
    <property type="match status" value="1"/>
</dbReference>
<evidence type="ECO:0000256" key="6">
    <source>
        <dbReference type="ARBA" id="ARBA00023002"/>
    </source>
</evidence>
<dbReference type="InterPro" id="IPR052542">
    <property type="entry name" value="Cholesterol_Oxidase"/>
</dbReference>
<dbReference type="GO" id="GO:0050660">
    <property type="term" value="F:flavin adenine dinucleotide binding"/>
    <property type="evidence" value="ECO:0007669"/>
    <property type="project" value="InterPro"/>
</dbReference>
<keyword evidence="8" id="KW-1207">Sterol metabolism</keyword>
<evidence type="ECO:0000256" key="5">
    <source>
        <dbReference type="ARBA" id="ARBA00022827"/>
    </source>
</evidence>
<evidence type="ECO:0000256" key="4">
    <source>
        <dbReference type="ARBA" id="ARBA00022630"/>
    </source>
</evidence>
<comment type="similarity">
    <text evidence="2">Belongs to the GMC oxidoreductase family.</text>
</comment>
<comment type="cofactor">
    <cofactor evidence="1">
        <name>FAD</name>
        <dbReference type="ChEBI" id="CHEBI:57692"/>
    </cofactor>
</comment>
<dbReference type="AlphaFoldDB" id="A0A5M3XWN9"/>
<evidence type="ECO:0000256" key="11">
    <source>
        <dbReference type="ARBA" id="ARBA00038856"/>
    </source>
</evidence>
<dbReference type="EC" id="5.3.3.1" evidence="11"/>
<evidence type="ECO:0000256" key="12">
    <source>
        <dbReference type="ARBA" id="ARBA00049645"/>
    </source>
</evidence>
<keyword evidence="7" id="KW-0443">Lipid metabolism</keyword>
<evidence type="ECO:0000256" key="2">
    <source>
        <dbReference type="ARBA" id="ARBA00010790"/>
    </source>
</evidence>
<keyword evidence="4" id="KW-0285">Flavoprotein</keyword>
<feature type="domain" description="Glucose-methanol-choline oxidoreductase C-terminal" evidence="17">
    <location>
        <begin position="454"/>
        <end position="509"/>
    </location>
</feature>
<organism evidence="18 19">
    <name type="scientific">Acrocarpospora pleiomorpha</name>
    <dbReference type="NCBI Taxonomy" id="90975"/>
    <lineage>
        <taxon>Bacteria</taxon>
        <taxon>Bacillati</taxon>
        <taxon>Actinomycetota</taxon>
        <taxon>Actinomycetes</taxon>
        <taxon>Streptosporangiales</taxon>
        <taxon>Streptosporangiaceae</taxon>
        <taxon>Acrocarpospora</taxon>
    </lineage>
</organism>
<keyword evidence="10" id="KW-0413">Isomerase</keyword>
<proteinExistence type="inferred from homology"/>
<evidence type="ECO:0000256" key="13">
    <source>
        <dbReference type="ARBA" id="ARBA00049723"/>
    </source>
</evidence>
<dbReference type="InterPro" id="IPR036188">
    <property type="entry name" value="FAD/NAD-bd_sf"/>
</dbReference>
<keyword evidence="3" id="KW-0153">Cholesterol metabolism</keyword>
<comment type="caution">
    <text evidence="18">The sequence shown here is derived from an EMBL/GenBank/DDBJ whole genome shotgun (WGS) entry which is preliminary data.</text>
</comment>
<dbReference type="Pfam" id="PF05199">
    <property type="entry name" value="GMC_oxred_C"/>
    <property type="match status" value="1"/>
</dbReference>
<evidence type="ECO:0000256" key="9">
    <source>
        <dbReference type="ARBA" id="ARBA00023221"/>
    </source>
</evidence>
<comment type="pathway">
    <text evidence="12">Steroid metabolism; cholesterol degradation.</text>
</comment>
<dbReference type="EC" id="1.1.3.6" evidence="13"/>
<evidence type="ECO:0000256" key="1">
    <source>
        <dbReference type="ARBA" id="ARBA00001974"/>
    </source>
</evidence>
<dbReference type="OrthoDB" id="517968at2"/>
<keyword evidence="19" id="KW-1185">Reference proteome</keyword>
<evidence type="ECO:0000256" key="10">
    <source>
        <dbReference type="ARBA" id="ARBA00023235"/>
    </source>
</evidence>
<reference evidence="18 19" key="1">
    <citation type="submission" date="2019-10" db="EMBL/GenBank/DDBJ databases">
        <title>Whole genome shotgun sequence of Acrocarpospora pleiomorpha NBRC 16267.</title>
        <authorList>
            <person name="Ichikawa N."/>
            <person name="Kimura A."/>
            <person name="Kitahashi Y."/>
            <person name="Komaki H."/>
            <person name="Oguchi A."/>
        </authorList>
    </citation>
    <scope>NUCLEOTIDE SEQUENCE [LARGE SCALE GENOMIC DNA]</scope>
    <source>
        <strain evidence="18 19">NBRC 16267</strain>
    </source>
</reference>
<dbReference type="InterPro" id="IPR007867">
    <property type="entry name" value="GMC_OxRtase_C"/>
</dbReference>
<dbReference type="Pfam" id="PF13450">
    <property type="entry name" value="NAD_binding_8"/>
    <property type="match status" value="1"/>
</dbReference>
<evidence type="ECO:0000256" key="15">
    <source>
        <dbReference type="ARBA" id="ARBA00049778"/>
    </source>
</evidence>
<sequence>MTNSNGTERVDVLIVGSGFGGAIAAYHLAAGGASVLVLERGPWLEGEDFDHDFKLGSSYTRIFDFVVGDGMSLLGGNCVGGGSVVYFAAMPRAPRFVFDRQGSIGRRMWPASVTRDTLDPWYDRVTESLPVTRQDWNDVTYSGGLFAAACAHAGRTANPVPVAIDASKCTNCNWMMAGCRFDAKRSLLFNYLPAALAHGAQIRPMHEVQKLTRNADGGYRVHYNIIDDSDYRITAGSGSIDAKIVVLAAGAGATPVILQRSEPDLGKMPHAVGRYFSGNGERLNTAILDEDRVRDLLGLAKADGVPYAASQVGKGPCVASWDRLDGARPEYTRYSLEQLYFPPGFGTILAQVPDATGPSWFGAEKKEIVRRWQSWLTIFAMTEDDNEGVFGPPPATGNAMRISQQMLGRGPIRYDPTPNTLRGWALADADVKDIMERDGLSRVMPWTNDVVGAYTVHPLASCRIGDDPATSALDDRHELRGHPGIFVTDGSAVPGALTVNPALTIAALAERAMPGIVAAARARGVKVSYGAPAPDGSTSARNAVLPLLVRD</sequence>
<name>A0A5M3XWN9_9ACTN</name>
<evidence type="ECO:0000256" key="7">
    <source>
        <dbReference type="ARBA" id="ARBA00023098"/>
    </source>
</evidence>